<protein>
    <submittedName>
        <fullName evidence="3">Uncharacterized protein</fullName>
    </submittedName>
</protein>
<reference evidence="3" key="1">
    <citation type="journal article" date="2021" name="Nat. Commun.">
        <title>Genetic determinants of endophytism in the Arabidopsis root mycobiome.</title>
        <authorList>
            <person name="Mesny F."/>
            <person name="Miyauchi S."/>
            <person name="Thiergart T."/>
            <person name="Pickel B."/>
            <person name="Atanasova L."/>
            <person name="Karlsson M."/>
            <person name="Huettel B."/>
            <person name="Barry K.W."/>
            <person name="Haridas S."/>
            <person name="Chen C."/>
            <person name="Bauer D."/>
            <person name="Andreopoulos W."/>
            <person name="Pangilinan J."/>
            <person name="LaButti K."/>
            <person name="Riley R."/>
            <person name="Lipzen A."/>
            <person name="Clum A."/>
            <person name="Drula E."/>
            <person name="Henrissat B."/>
            <person name="Kohler A."/>
            <person name="Grigoriev I.V."/>
            <person name="Martin F.M."/>
            <person name="Hacquard S."/>
        </authorList>
    </citation>
    <scope>NUCLEOTIDE SEQUENCE</scope>
    <source>
        <strain evidence="3">MPI-CAGE-CH-0230</strain>
    </source>
</reference>
<feature type="compositionally biased region" description="Polar residues" evidence="2">
    <location>
        <begin position="119"/>
        <end position="131"/>
    </location>
</feature>
<dbReference type="AlphaFoldDB" id="A0A9P8XQW5"/>
<feature type="compositionally biased region" description="Polar residues" evidence="2">
    <location>
        <begin position="773"/>
        <end position="786"/>
    </location>
</feature>
<dbReference type="EMBL" id="JAGTJQ010000014">
    <property type="protein sequence ID" value="KAH7012477.1"/>
    <property type="molecule type" value="Genomic_DNA"/>
</dbReference>
<comment type="caution">
    <text evidence="3">The sequence shown here is derived from an EMBL/GenBank/DDBJ whole genome shotgun (WGS) entry which is preliminary data.</text>
</comment>
<feature type="compositionally biased region" description="Low complexity" evidence="2">
    <location>
        <begin position="787"/>
        <end position="806"/>
    </location>
</feature>
<feature type="compositionally biased region" description="Low complexity" evidence="2">
    <location>
        <begin position="726"/>
        <end position="738"/>
    </location>
</feature>
<dbReference type="PANTHER" id="PTHR35711">
    <property type="entry name" value="EXPRESSED PROTEIN"/>
    <property type="match status" value="1"/>
</dbReference>
<feature type="compositionally biased region" description="Acidic residues" evidence="2">
    <location>
        <begin position="170"/>
        <end position="218"/>
    </location>
</feature>
<evidence type="ECO:0000313" key="3">
    <source>
        <dbReference type="EMBL" id="KAH7012477.1"/>
    </source>
</evidence>
<organism evidence="3 4">
    <name type="scientific">Microdochium trichocladiopsis</name>
    <dbReference type="NCBI Taxonomy" id="1682393"/>
    <lineage>
        <taxon>Eukaryota</taxon>
        <taxon>Fungi</taxon>
        <taxon>Dikarya</taxon>
        <taxon>Ascomycota</taxon>
        <taxon>Pezizomycotina</taxon>
        <taxon>Sordariomycetes</taxon>
        <taxon>Xylariomycetidae</taxon>
        <taxon>Xylariales</taxon>
        <taxon>Microdochiaceae</taxon>
        <taxon>Microdochium</taxon>
    </lineage>
</organism>
<evidence type="ECO:0000256" key="2">
    <source>
        <dbReference type="SAM" id="MobiDB-lite"/>
    </source>
</evidence>
<feature type="compositionally biased region" description="Basic and acidic residues" evidence="2">
    <location>
        <begin position="136"/>
        <end position="145"/>
    </location>
</feature>
<dbReference type="Proteomes" id="UP000756346">
    <property type="component" value="Unassembled WGS sequence"/>
</dbReference>
<name>A0A9P8XQW5_9PEZI</name>
<feature type="compositionally biased region" description="Acidic residues" evidence="2">
    <location>
        <begin position="843"/>
        <end position="860"/>
    </location>
</feature>
<feature type="compositionally biased region" description="Acidic residues" evidence="2">
    <location>
        <begin position="921"/>
        <end position="931"/>
    </location>
</feature>
<proteinExistence type="predicted"/>
<keyword evidence="1" id="KW-0175">Coiled coil</keyword>
<dbReference type="OrthoDB" id="3439669at2759"/>
<dbReference type="GeneID" id="70187039"/>
<feature type="compositionally biased region" description="Polar residues" evidence="2">
    <location>
        <begin position="817"/>
        <end position="827"/>
    </location>
</feature>
<feature type="compositionally biased region" description="Acidic residues" evidence="2">
    <location>
        <begin position="146"/>
        <end position="158"/>
    </location>
</feature>
<dbReference type="RefSeq" id="XP_046004742.1">
    <property type="nucleotide sequence ID" value="XM_046157493.1"/>
</dbReference>
<feature type="coiled-coil region" evidence="1">
    <location>
        <begin position="278"/>
        <end position="305"/>
    </location>
</feature>
<dbReference type="PANTHER" id="PTHR35711:SF1">
    <property type="entry name" value="ECTODERMAL, ISOFORM F"/>
    <property type="match status" value="1"/>
</dbReference>
<accession>A0A9P8XQW5</accession>
<sequence length="992" mass="112269">MSLPLAPSFKHSPLAEQAVGFSTLLCYRVHFVIHMPCSQLASFPESLQKSTETNLCCSAWSTRRTNEDTCIFSLRSLTVSATYLNITIPSNIKHPLKLHTQPRTSESLLDNLCLENNLTSQNKTQTGTMPSFSPHEGNRERHELSPDFDDEDMALQDGEENRGRRNANDGNEDTDSTILGSEDDDEDVDPAILDDLEDGESEPSQDPHDDDDLDDPEWDTQENDIIALADDLQVFDQDLVQRTTQIKNACPAGQRLHEDLETRHEELVTRFVSIVRRCKDLRAETAEVHKKNKLLEKENKELRDKLNRRKEPEVRWEVGLRNLLSISVADVKARTKHYRRVYRRFCRQENLSQNPRLTHPDLRLDIIRLKSSELRRAYETALEGAKLSGSEFQEQTMSDPTVDRRVWALAHPLRFTDLARPAKHLEGPRKECFSFSDLPESVQMRIFHFLFVKNRLVHCLSRLDHGYAPPNFPAENRERRSELPRRFYWGYKNCSVSTAHKPCNVLKYLLVCKRWCYLGVHAFYGCNTFAFSSLGELGKFFNGIGPARVARIRHIELFWHGSLMAAKEHIITYDPDDPKVTVGKPKIWKTNQRTLPLKMLLIAYSLCTFAIHIAEGDNRRMRRRYEMKYEADYHEEYHEEDIMQQDVFGAMCHRTEAHANHRRFRSLRTCHGIDYIYQLRGMDWIRFYEVNGASPRQPVRDHTFVDDVNSVVKLPKTESKADQKAARGIPIRPRAPIRSVETPAEPVAPEQGGHDDDEDEDGDVTILDAPSASVMSNPVSRPLSQRPSGSIASASTPAAAVTAKSVRPASVRAPSIRQATQRPNCTPGTMRPAATFAFAGQIIDDDDDDDDDDEEDDDSTDPTPDGSDASVGHDDDMSSIGGQTRTGDVPQQEATSPPGDLPAPIVRELPVSVSARTEIDLTADDEDIKDDADDRVSNRSQYQRSSLPAPPSSVEEVYSKPGSDARDSLSTNMGIHDQRWIRCSEVESTAMA</sequence>
<gene>
    <name evidence="3" type="ORF">B0I36DRAFT_355885</name>
</gene>
<evidence type="ECO:0000313" key="4">
    <source>
        <dbReference type="Proteomes" id="UP000756346"/>
    </source>
</evidence>
<feature type="compositionally biased region" description="Basic and acidic residues" evidence="2">
    <location>
        <begin position="715"/>
        <end position="725"/>
    </location>
</feature>
<keyword evidence="4" id="KW-1185">Reference proteome</keyword>
<feature type="region of interest" description="Disordered" evidence="2">
    <location>
        <begin position="119"/>
        <end position="218"/>
    </location>
</feature>
<evidence type="ECO:0000256" key="1">
    <source>
        <dbReference type="SAM" id="Coils"/>
    </source>
</evidence>
<feature type="region of interest" description="Disordered" evidence="2">
    <location>
        <begin position="715"/>
        <end position="977"/>
    </location>
</feature>